<evidence type="ECO:0008006" key="3">
    <source>
        <dbReference type="Google" id="ProtNLM"/>
    </source>
</evidence>
<dbReference type="AlphaFoldDB" id="A0A1F4ZC21"/>
<dbReference type="SUPFAM" id="SSF52540">
    <property type="entry name" value="P-loop containing nucleoside triphosphate hydrolases"/>
    <property type="match status" value="1"/>
</dbReference>
<dbReference type="InterPro" id="IPR027417">
    <property type="entry name" value="P-loop_NTPase"/>
</dbReference>
<dbReference type="STRING" id="1797259.A2989_03680"/>
<dbReference type="Pfam" id="PF13177">
    <property type="entry name" value="DNA_pol3_delta2"/>
    <property type="match status" value="1"/>
</dbReference>
<dbReference type="Gene3D" id="3.40.50.300">
    <property type="entry name" value="P-loop containing nucleotide triphosphate hydrolases"/>
    <property type="match status" value="1"/>
</dbReference>
<dbReference type="Proteomes" id="UP000177080">
    <property type="component" value="Unassembled WGS sequence"/>
</dbReference>
<dbReference type="EMBL" id="MEXN01000005">
    <property type="protein sequence ID" value="OGD03755.1"/>
    <property type="molecule type" value="Genomic_DNA"/>
</dbReference>
<dbReference type="PANTHER" id="PTHR11669:SF8">
    <property type="entry name" value="DNA POLYMERASE III SUBUNIT DELTA"/>
    <property type="match status" value="1"/>
</dbReference>
<dbReference type="PANTHER" id="PTHR11669">
    <property type="entry name" value="REPLICATION FACTOR C / DNA POLYMERASE III GAMMA-TAU SUBUNIT"/>
    <property type="match status" value="1"/>
</dbReference>
<sequence length="207" mass="23029">MHAFLTSVLDLPDSPDTLKVTPDTSIGIEEVRQIQTFLSRKSLGSHNTVIIYAAEKLTLPAQHALLKTLEEPPGNSLIYLVTSYPDTLLPTILSRVQIISSPYTSNSSYASYIPQLISAGVGDRLKILDSQSFTRETALKFLDEIEYYIHASLNNSPLRPPLNLRGGSEGALYSLLTECRKFLKSNCNVKLVIDHLALNLDFRPIRE</sequence>
<comment type="caution">
    <text evidence="1">The sequence shown here is derived from an EMBL/GenBank/DDBJ whole genome shotgun (WGS) entry which is preliminary data.</text>
</comment>
<reference evidence="1 2" key="1">
    <citation type="journal article" date="2016" name="Nat. Commun.">
        <title>Thousands of microbial genomes shed light on interconnected biogeochemical processes in an aquifer system.</title>
        <authorList>
            <person name="Anantharaman K."/>
            <person name="Brown C.T."/>
            <person name="Hug L.A."/>
            <person name="Sharon I."/>
            <person name="Castelle C.J."/>
            <person name="Probst A.J."/>
            <person name="Thomas B.C."/>
            <person name="Singh A."/>
            <person name="Wilkins M.J."/>
            <person name="Karaoz U."/>
            <person name="Brodie E.L."/>
            <person name="Williams K.H."/>
            <person name="Hubbard S.S."/>
            <person name="Banfield J.F."/>
        </authorList>
    </citation>
    <scope>NUCLEOTIDE SEQUENCE [LARGE SCALE GENOMIC DNA]</scope>
</reference>
<gene>
    <name evidence="1" type="ORF">A2989_03680</name>
</gene>
<organism evidence="1 2">
    <name type="scientific">Candidatus Amesbacteria bacterium RIFCSPLOWO2_01_FULL_48_25</name>
    <dbReference type="NCBI Taxonomy" id="1797259"/>
    <lineage>
        <taxon>Bacteria</taxon>
        <taxon>Candidatus Amesiibacteriota</taxon>
    </lineage>
</organism>
<dbReference type="GO" id="GO:0006261">
    <property type="term" value="P:DNA-templated DNA replication"/>
    <property type="evidence" value="ECO:0007669"/>
    <property type="project" value="TreeGrafter"/>
</dbReference>
<protein>
    <recommendedName>
        <fullName evidence="3">DNA polymerase III subunit delta</fullName>
    </recommendedName>
</protein>
<name>A0A1F4ZC21_9BACT</name>
<dbReference type="InterPro" id="IPR050238">
    <property type="entry name" value="DNA_Rep/Repair_Clamp_Loader"/>
</dbReference>
<accession>A0A1F4ZC21</accession>
<evidence type="ECO:0000313" key="1">
    <source>
        <dbReference type="EMBL" id="OGD03755.1"/>
    </source>
</evidence>
<proteinExistence type="predicted"/>
<evidence type="ECO:0000313" key="2">
    <source>
        <dbReference type="Proteomes" id="UP000177080"/>
    </source>
</evidence>